<keyword evidence="2" id="KW-1003">Cell membrane</keyword>
<dbReference type="AlphaFoldDB" id="A0A917FMP2"/>
<dbReference type="InterPro" id="IPR037185">
    <property type="entry name" value="EmrE-like"/>
</dbReference>
<dbReference type="EMBL" id="BMEO01000003">
    <property type="protein sequence ID" value="GGF89739.1"/>
    <property type="molecule type" value="Genomic_DNA"/>
</dbReference>
<feature type="domain" description="EamA" evidence="7">
    <location>
        <begin position="154"/>
        <end position="291"/>
    </location>
</feature>
<evidence type="ECO:0000313" key="9">
    <source>
        <dbReference type="Proteomes" id="UP000605253"/>
    </source>
</evidence>
<evidence type="ECO:0000313" key="8">
    <source>
        <dbReference type="EMBL" id="GGF89739.1"/>
    </source>
</evidence>
<dbReference type="SUPFAM" id="SSF103481">
    <property type="entry name" value="Multidrug resistance efflux transporter EmrE"/>
    <property type="match status" value="2"/>
</dbReference>
<feature type="transmembrane region" description="Helical" evidence="6">
    <location>
        <begin position="12"/>
        <end position="36"/>
    </location>
</feature>
<comment type="caution">
    <text evidence="8">The sequence shown here is derived from an EMBL/GenBank/DDBJ whole genome shotgun (WGS) entry which is preliminary data.</text>
</comment>
<evidence type="ECO:0000256" key="3">
    <source>
        <dbReference type="ARBA" id="ARBA00022692"/>
    </source>
</evidence>
<keyword evidence="9" id="KW-1185">Reference proteome</keyword>
<feature type="domain" description="EamA" evidence="7">
    <location>
        <begin position="14"/>
        <end position="143"/>
    </location>
</feature>
<dbReference type="Pfam" id="PF00892">
    <property type="entry name" value="EamA"/>
    <property type="match status" value="2"/>
</dbReference>
<keyword evidence="3 6" id="KW-0812">Transmembrane</keyword>
<feature type="transmembrane region" description="Helical" evidence="6">
    <location>
        <begin position="219"/>
        <end position="237"/>
    </location>
</feature>
<evidence type="ECO:0000256" key="5">
    <source>
        <dbReference type="ARBA" id="ARBA00023136"/>
    </source>
</evidence>
<feature type="transmembrane region" description="Helical" evidence="6">
    <location>
        <begin position="185"/>
        <end position="207"/>
    </location>
</feature>
<reference evidence="8" key="2">
    <citation type="submission" date="2020-09" db="EMBL/GenBank/DDBJ databases">
        <authorList>
            <person name="Sun Q."/>
            <person name="Zhou Y."/>
        </authorList>
    </citation>
    <scope>NUCLEOTIDE SEQUENCE</scope>
    <source>
        <strain evidence="8">CGMCC 1.12181</strain>
    </source>
</reference>
<organism evidence="8 9">
    <name type="scientific">Marinicella pacifica</name>
    <dbReference type="NCBI Taxonomy" id="1171543"/>
    <lineage>
        <taxon>Bacteria</taxon>
        <taxon>Pseudomonadati</taxon>
        <taxon>Pseudomonadota</taxon>
        <taxon>Gammaproteobacteria</taxon>
        <taxon>Lysobacterales</taxon>
        <taxon>Marinicellaceae</taxon>
        <taxon>Marinicella</taxon>
    </lineage>
</organism>
<accession>A0A917FMP2</accession>
<dbReference type="RefSeq" id="WP_229728251.1">
    <property type="nucleotide sequence ID" value="NZ_BAABJF010000017.1"/>
</dbReference>
<gene>
    <name evidence="8" type="primary">yigM</name>
    <name evidence="8" type="ORF">GCM10011365_08630</name>
</gene>
<evidence type="ECO:0000256" key="1">
    <source>
        <dbReference type="ARBA" id="ARBA00004651"/>
    </source>
</evidence>
<dbReference type="PANTHER" id="PTHR42920:SF11">
    <property type="entry name" value="INNER MEMBRANE PROTEIN YTFF"/>
    <property type="match status" value="1"/>
</dbReference>
<feature type="transmembrane region" description="Helical" evidence="6">
    <location>
        <begin position="42"/>
        <end position="61"/>
    </location>
</feature>
<feature type="transmembrane region" description="Helical" evidence="6">
    <location>
        <begin position="127"/>
        <end position="145"/>
    </location>
</feature>
<protein>
    <submittedName>
        <fullName evidence="8">Membrane protein</fullName>
    </submittedName>
</protein>
<evidence type="ECO:0000256" key="6">
    <source>
        <dbReference type="SAM" id="Phobius"/>
    </source>
</evidence>
<sequence>MSDLLSQSSIRIPAMLILWLVTFVWAFSFSLIGVYLSGHVNSYLAVFIRVLIALLLFLPFFRPQNVPVKKLLTLVTIGGIQVGATYLFLYHAFAYLTVPEVLLFTIFTPLWITVIDEFIIGRRRLPLRWWLAAVIAVLGAAVIRYDGINQGALTGFMLIQGANLCFAIGQVAYKRLPLGDVKQQSQVFACFFLGASLVSGIGVILFGNWQFEAITLTQWSVLIWLGVGASAFGYLAWSAAIKQVNTGQVATMNNMLIPVGILVNFLFWNSDIQWLRLLTGASLIVLSVWLCSQSKAINRPISKDTSHASI</sequence>
<dbReference type="GO" id="GO:0005886">
    <property type="term" value="C:plasma membrane"/>
    <property type="evidence" value="ECO:0007669"/>
    <property type="project" value="UniProtKB-SubCell"/>
</dbReference>
<name>A0A917FMP2_9GAMM</name>
<reference evidence="8" key="1">
    <citation type="journal article" date="2014" name="Int. J. Syst. Evol. Microbiol.">
        <title>Complete genome sequence of Corynebacterium casei LMG S-19264T (=DSM 44701T), isolated from a smear-ripened cheese.</title>
        <authorList>
            <consortium name="US DOE Joint Genome Institute (JGI-PGF)"/>
            <person name="Walter F."/>
            <person name="Albersmeier A."/>
            <person name="Kalinowski J."/>
            <person name="Ruckert C."/>
        </authorList>
    </citation>
    <scope>NUCLEOTIDE SEQUENCE</scope>
    <source>
        <strain evidence="8">CGMCC 1.12181</strain>
    </source>
</reference>
<keyword evidence="4 6" id="KW-1133">Transmembrane helix</keyword>
<dbReference type="InterPro" id="IPR051258">
    <property type="entry name" value="Diverse_Substrate_Transporter"/>
</dbReference>
<dbReference type="PANTHER" id="PTHR42920">
    <property type="entry name" value="OS03G0707200 PROTEIN-RELATED"/>
    <property type="match status" value="1"/>
</dbReference>
<feature type="transmembrane region" description="Helical" evidence="6">
    <location>
        <begin position="151"/>
        <end position="173"/>
    </location>
</feature>
<dbReference type="InterPro" id="IPR000620">
    <property type="entry name" value="EamA_dom"/>
</dbReference>
<comment type="subcellular location">
    <subcellularLocation>
        <location evidence="1">Cell membrane</location>
        <topology evidence="1">Multi-pass membrane protein</topology>
    </subcellularLocation>
</comment>
<feature type="transmembrane region" description="Helical" evidence="6">
    <location>
        <begin position="101"/>
        <end position="120"/>
    </location>
</feature>
<proteinExistence type="predicted"/>
<feature type="transmembrane region" description="Helical" evidence="6">
    <location>
        <begin position="73"/>
        <end position="95"/>
    </location>
</feature>
<feature type="transmembrane region" description="Helical" evidence="6">
    <location>
        <begin position="249"/>
        <end position="268"/>
    </location>
</feature>
<keyword evidence="5 6" id="KW-0472">Membrane</keyword>
<evidence type="ECO:0000256" key="2">
    <source>
        <dbReference type="ARBA" id="ARBA00022475"/>
    </source>
</evidence>
<dbReference type="Proteomes" id="UP000605253">
    <property type="component" value="Unassembled WGS sequence"/>
</dbReference>
<evidence type="ECO:0000256" key="4">
    <source>
        <dbReference type="ARBA" id="ARBA00022989"/>
    </source>
</evidence>
<evidence type="ECO:0000259" key="7">
    <source>
        <dbReference type="Pfam" id="PF00892"/>
    </source>
</evidence>